<dbReference type="PANTHER" id="PTHR42988">
    <property type="entry name" value="PHOSPHOHYDROLASE"/>
    <property type="match status" value="1"/>
</dbReference>
<sequence>MSSTPVSEFPVISVRLLLVSCLALTACTTEYGRLFPNPPVETRVRECLSGTIPWPDPPRVDTNRFRFAILTDLHFGDPESVALGWFRYQLEQLDIDFVCVLGDITDHGLPAEYEQARRGLDSFGRPCYCAIGNHDLYQSNGWQSFKQTFGPACFSLLIANRLNLIFLDTAEGTLGPTQFEWLETTLETDTSTYRIVLTHFPLYDGFCPTPFRLASPTERYKLQSILARHRVAAFVSGHIHGWRHTTIEGVNHFVAGSMAPGRLDYGTRGFLLFEADRDSLHWARVAYP</sequence>
<dbReference type="InterPro" id="IPR029052">
    <property type="entry name" value="Metallo-depent_PP-like"/>
</dbReference>
<keyword evidence="2" id="KW-0378">Hydrolase</keyword>
<feature type="domain" description="Calcineurin-like phosphoesterase" evidence="5">
    <location>
        <begin position="65"/>
        <end position="240"/>
    </location>
</feature>
<protein>
    <recommendedName>
        <fullName evidence="5">Calcineurin-like phosphoesterase domain-containing protein</fullName>
    </recommendedName>
</protein>
<dbReference type="GO" id="GO:0046872">
    <property type="term" value="F:metal ion binding"/>
    <property type="evidence" value="ECO:0007669"/>
    <property type="project" value="UniProtKB-KW"/>
</dbReference>
<dbReference type="AlphaFoldDB" id="A0A7C4CD24"/>
<name>A0A7C4CD24_UNCW3</name>
<proteinExistence type="inferred from homology"/>
<evidence type="ECO:0000256" key="1">
    <source>
        <dbReference type="ARBA" id="ARBA00022723"/>
    </source>
</evidence>
<reference evidence="6" key="1">
    <citation type="journal article" date="2020" name="mSystems">
        <title>Genome- and Community-Level Interaction Insights into Carbon Utilization and Element Cycling Functions of Hydrothermarchaeota in Hydrothermal Sediment.</title>
        <authorList>
            <person name="Zhou Z."/>
            <person name="Liu Y."/>
            <person name="Xu W."/>
            <person name="Pan J."/>
            <person name="Luo Z.H."/>
            <person name="Li M."/>
        </authorList>
    </citation>
    <scope>NUCLEOTIDE SEQUENCE [LARGE SCALE GENOMIC DNA]</scope>
    <source>
        <strain evidence="6">SpSt-488</strain>
    </source>
</reference>
<dbReference type="InterPro" id="IPR004843">
    <property type="entry name" value="Calcineurin-like_PHP"/>
</dbReference>
<accession>A0A7C4CD24</accession>
<dbReference type="GO" id="GO:0016787">
    <property type="term" value="F:hydrolase activity"/>
    <property type="evidence" value="ECO:0007669"/>
    <property type="project" value="UniProtKB-KW"/>
</dbReference>
<evidence type="ECO:0000313" key="6">
    <source>
        <dbReference type="EMBL" id="HGK27928.1"/>
    </source>
</evidence>
<dbReference type="InterPro" id="IPR050884">
    <property type="entry name" value="CNP_phosphodiesterase-III"/>
</dbReference>
<keyword evidence="1" id="KW-0479">Metal-binding</keyword>
<evidence type="ECO:0000256" key="2">
    <source>
        <dbReference type="ARBA" id="ARBA00022801"/>
    </source>
</evidence>
<gene>
    <name evidence="6" type="ORF">ENS41_03135</name>
</gene>
<dbReference type="EMBL" id="DSUT01000058">
    <property type="protein sequence ID" value="HGK27928.1"/>
    <property type="molecule type" value="Genomic_DNA"/>
</dbReference>
<organism evidence="6">
    <name type="scientific">candidate division WOR-3 bacterium</name>
    <dbReference type="NCBI Taxonomy" id="2052148"/>
    <lineage>
        <taxon>Bacteria</taxon>
        <taxon>Bacteria division WOR-3</taxon>
    </lineage>
</organism>
<comment type="caution">
    <text evidence="6">The sequence shown here is derived from an EMBL/GenBank/DDBJ whole genome shotgun (WGS) entry which is preliminary data.</text>
</comment>
<dbReference type="SUPFAM" id="SSF56300">
    <property type="entry name" value="Metallo-dependent phosphatases"/>
    <property type="match status" value="1"/>
</dbReference>
<evidence type="ECO:0000259" key="5">
    <source>
        <dbReference type="Pfam" id="PF00149"/>
    </source>
</evidence>
<evidence type="ECO:0000256" key="3">
    <source>
        <dbReference type="ARBA" id="ARBA00023004"/>
    </source>
</evidence>
<evidence type="ECO:0000256" key="4">
    <source>
        <dbReference type="ARBA" id="ARBA00025742"/>
    </source>
</evidence>
<dbReference type="Pfam" id="PF00149">
    <property type="entry name" value="Metallophos"/>
    <property type="match status" value="1"/>
</dbReference>
<keyword evidence="3" id="KW-0408">Iron</keyword>
<dbReference type="PANTHER" id="PTHR42988:SF2">
    <property type="entry name" value="CYCLIC NUCLEOTIDE PHOSPHODIESTERASE CBUA0032-RELATED"/>
    <property type="match status" value="1"/>
</dbReference>
<dbReference type="Gene3D" id="3.60.21.10">
    <property type="match status" value="1"/>
</dbReference>
<comment type="similarity">
    <text evidence="4">Belongs to the cyclic nucleotide phosphodiesterase class-III family.</text>
</comment>